<dbReference type="PANTHER" id="PTHR33116:SF80">
    <property type="entry name" value="REVERSE TRANSCRIPTASE ZINC-BINDING DOMAIN-CONTAINING PROTEIN"/>
    <property type="match status" value="1"/>
</dbReference>
<name>A0A328DB05_9ASTE</name>
<sequence>MAKAFDRVEWSYLIKILDKLGFNLHSQKLLMANLVGTHLSILINGTPAGFFQMKRGVKQGDPLSPLLFLISSEGFTRMINLHMKSTYLGSYNTGNHPLISHLAFADDLVVFLNGDTRNLKKFRRILEDYQKGSGQQVNLNKSSFYTGKKVNQTKIASMSRSLCMDHGTLPFTYLGATMVKGKLRKHHCSKLLNHFDRYLNSWFSTTLNPMGRLVLIKHVLSSIPLHITVVHTIPQSIIQILHRKMANFLWGFKNGKPKYHWSKWNNLCVPTNEGGLNLKSLEDLQEAYSIKLWWKVQTDNTKWAKFMRIKYLRQSDFKERIYDSPTWKRICRIDTTAREHTLEEGDHISWGEGDFSLKKAYNIRRMTKPTQLNFSYCWNNAQIPKVKFFLWKAMNCYLPFSDNLKRMGFHVVSICHLCKNNEETIDHVFLQCNWSQNLWQFFAEAVEGPRSRQSLTLNQHVME</sequence>
<organism evidence="2 3">
    <name type="scientific">Cuscuta australis</name>
    <dbReference type="NCBI Taxonomy" id="267555"/>
    <lineage>
        <taxon>Eukaryota</taxon>
        <taxon>Viridiplantae</taxon>
        <taxon>Streptophyta</taxon>
        <taxon>Embryophyta</taxon>
        <taxon>Tracheophyta</taxon>
        <taxon>Spermatophyta</taxon>
        <taxon>Magnoliopsida</taxon>
        <taxon>eudicotyledons</taxon>
        <taxon>Gunneridae</taxon>
        <taxon>Pentapetalae</taxon>
        <taxon>asterids</taxon>
        <taxon>lamiids</taxon>
        <taxon>Solanales</taxon>
        <taxon>Convolvulaceae</taxon>
        <taxon>Cuscuteae</taxon>
        <taxon>Cuscuta</taxon>
        <taxon>Cuscuta subgen. Grammica</taxon>
        <taxon>Cuscuta sect. Cleistogrammica</taxon>
    </lineage>
</organism>
<comment type="caution">
    <text evidence="2">The sequence shown here is derived from an EMBL/GenBank/DDBJ whole genome shotgun (WGS) entry which is preliminary data.</text>
</comment>
<dbReference type="AlphaFoldDB" id="A0A328DB05"/>
<feature type="domain" description="Reverse transcriptase" evidence="1">
    <location>
        <begin position="1"/>
        <end position="178"/>
    </location>
</feature>
<dbReference type="Proteomes" id="UP000249390">
    <property type="component" value="Unassembled WGS sequence"/>
</dbReference>
<dbReference type="Pfam" id="PF00078">
    <property type="entry name" value="RVT_1"/>
    <property type="match status" value="1"/>
</dbReference>
<dbReference type="Pfam" id="PF13966">
    <property type="entry name" value="zf-RVT"/>
    <property type="match status" value="1"/>
</dbReference>
<gene>
    <name evidence="2" type="ORF">DM860_009163</name>
</gene>
<reference evidence="2 3" key="1">
    <citation type="submission" date="2018-06" db="EMBL/GenBank/DDBJ databases">
        <title>The Genome of Cuscuta australis (Dodder) Provides Insight into the Evolution of Plant Parasitism.</title>
        <authorList>
            <person name="Liu H."/>
        </authorList>
    </citation>
    <scope>NUCLEOTIDE SEQUENCE [LARGE SCALE GENOMIC DNA]</scope>
    <source>
        <strain evidence="3">cv. Yunnan</strain>
        <tissue evidence="2">Vines</tissue>
    </source>
</reference>
<dbReference type="PANTHER" id="PTHR33116">
    <property type="entry name" value="REVERSE TRANSCRIPTASE ZINC-BINDING DOMAIN-CONTAINING PROTEIN-RELATED-RELATED"/>
    <property type="match status" value="1"/>
</dbReference>
<dbReference type="InterPro" id="IPR026960">
    <property type="entry name" value="RVT-Znf"/>
</dbReference>
<proteinExistence type="predicted"/>
<protein>
    <recommendedName>
        <fullName evidence="1">Reverse transcriptase domain-containing protein</fullName>
    </recommendedName>
</protein>
<dbReference type="EMBL" id="NQVE01000162">
    <property type="protein sequence ID" value="RAL42656.1"/>
    <property type="molecule type" value="Genomic_DNA"/>
</dbReference>
<dbReference type="SUPFAM" id="SSF56672">
    <property type="entry name" value="DNA/RNA polymerases"/>
    <property type="match status" value="1"/>
</dbReference>
<dbReference type="InterPro" id="IPR000477">
    <property type="entry name" value="RT_dom"/>
</dbReference>
<dbReference type="PROSITE" id="PS50878">
    <property type="entry name" value="RT_POL"/>
    <property type="match status" value="1"/>
</dbReference>
<accession>A0A328DB05</accession>
<dbReference type="InterPro" id="IPR043502">
    <property type="entry name" value="DNA/RNA_pol_sf"/>
</dbReference>
<keyword evidence="3" id="KW-1185">Reference proteome</keyword>
<evidence type="ECO:0000313" key="3">
    <source>
        <dbReference type="Proteomes" id="UP000249390"/>
    </source>
</evidence>
<evidence type="ECO:0000259" key="1">
    <source>
        <dbReference type="PROSITE" id="PS50878"/>
    </source>
</evidence>
<evidence type="ECO:0000313" key="2">
    <source>
        <dbReference type="EMBL" id="RAL42656.1"/>
    </source>
</evidence>